<evidence type="ECO:0000313" key="7">
    <source>
        <dbReference type="EMBL" id="HJH24947.1"/>
    </source>
</evidence>
<sequence length="255" mass="27879">MSKTVKTEQLQPGKRGFLKNLLGVGAAATVIPITPVQAGINDQPPRRPGIPGKRYGMVIDLRKCIGCQACTVGCSMENQPPIGQFRTTVLQYEVADYDDGQPAMFNLPRLCNHCDNPPCVPVCPVQATFQREDGIVLVDNERCVGCAYCVQACPYDARFINHETQTADKCTFCEHRLEVGLLPACVETCVGGARVIGDLNDPNSIASQMIAEHKDEVKVLKPDMNTAPRVYYIGMPDEFVDGVEGQTSVRLVAEY</sequence>
<dbReference type="InterPro" id="IPR017900">
    <property type="entry name" value="4Fe4S_Fe_S_CS"/>
</dbReference>
<dbReference type="AlphaFoldDB" id="A0A1U9JZ97"/>
<dbReference type="EMBL" id="DYTQ01000110">
    <property type="protein sequence ID" value="HJH24947.1"/>
    <property type="molecule type" value="Genomic_DNA"/>
</dbReference>
<dbReference type="Proteomes" id="UP000700248">
    <property type="component" value="Unassembled WGS sequence"/>
</dbReference>
<dbReference type="SUPFAM" id="SSF54862">
    <property type="entry name" value="4Fe-4S ferredoxins"/>
    <property type="match status" value="1"/>
</dbReference>
<feature type="domain" description="4Fe-4S ferredoxin-type" evidence="5">
    <location>
        <begin position="134"/>
        <end position="163"/>
    </location>
</feature>
<evidence type="ECO:0000313" key="10">
    <source>
        <dbReference type="Proteomes" id="UP000783934"/>
    </source>
</evidence>
<feature type="domain" description="4Fe-4S ferredoxin-type" evidence="5">
    <location>
        <begin position="55"/>
        <end position="84"/>
    </location>
</feature>
<dbReference type="InterPro" id="IPR017896">
    <property type="entry name" value="4Fe4S_Fe-S-bd"/>
</dbReference>
<evidence type="ECO:0000256" key="2">
    <source>
        <dbReference type="ARBA" id="ARBA00022723"/>
    </source>
</evidence>
<reference evidence="6 9" key="1">
    <citation type="submission" date="2017-01" db="EMBL/GenBank/DDBJ databases">
        <title>Complete Genome Sequence of Paenalcaligenes hominis, Isolated from a paraplegic Patient with neurogenic bladder.</title>
        <authorList>
            <person name="Mukhopadhyay R."/>
            <person name="Joaquin J."/>
            <person name="Hogue R."/>
            <person name="Kilaru A."/>
            <person name="Jospin G."/>
            <person name="Mars K."/>
            <person name="Eisen J.A."/>
            <person name="Chaturvedi V."/>
        </authorList>
    </citation>
    <scope>NUCLEOTIDE SEQUENCE [LARGE SCALE GENOMIC DNA]</scope>
    <source>
        <strain evidence="6 9">15S00501</strain>
    </source>
</reference>
<dbReference type="STRING" id="643674.PAEH1_04650"/>
<keyword evidence="1" id="KW-0004">4Fe-4S</keyword>
<protein>
    <submittedName>
        <fullName evidence="7">4Fe-4S dicluster domain-containing protein</fullName>
    </submittedName>
    <submittedName>
        <fullName evidence="6">Tetrathionate reductase subunit B</fullName>
    </submittedName>
</protein>
<reference evidence="8 10" key="2">
    <citation type="submission" date="2020-03" db="EMBL/GenBank/DDBJ databases">
        <title>Genomic Encyclopedia of Type Strains, Phase IV (KMG-IV): sequencing the most valuable type-strain genomes for metagenomic binning, comparative biology and taxonomic classification.</title>
        <authorList>
            <person name="Goeker M."/>
        </authorList>
    </citation>
    <scope>NUCLEOTIDE SEQUENCE [LARGE SCALE GENOMIC DNA]</scope>
    <source>
        <strain evidence="8 10">DSM 26613</strain>
    </source>
</reference>
<dbReference type="InterPro" id="IPR054822">
    <property type="entry name" value="DsrO-like"/>
</dbReference>
<evidence type="ECO:0000259" key="5">
    <source>
        <dbReference type="PROSITE" id="PS51379"/>
    </source>
</evidence>
<dbReference type="InterPro" id="IPR050954">
    <property type="entry name" value="ET_IronSulfur_Cluster-Binding"/>
</dbReference>
<reference evidence="7" key="4">
    <citation type="submission" date="2021-09" db="EMBL/GenBank/DDBJ databases">
        <authorList>
            <person name="Gilroy R."/>
        </authorList>
    </citation>
    <scope>NUCLEOTIDE SEQUENCE</scope>
    <source>
        <strain evidence="7">CHK175-13533</strain>
    </source>
</reference>
<gene>
    <name evidence="8" type="ORF">GGR41_000159</name>
    <name evidence="7" type="ORF">K8U84_10385</name>
    <name evidence="6" type="ORF">PAEH1_04650</name>
</gene>
<dbReference type="PANTHER" id="PTHR43177">
    <property type="entry name" value="PROTEIN NRFC"/>
    <property type="match status" value="1"/>
</dbReference>
<dbReference type="EMBL" id="JAATIZ010000001">
    <property type="protein sequence ID" value="NJB63938.1"/>
    <property type="molecule type" value="Genomic_DNA"/>
</dbReference>
<evidence type="ECO:0000256" key="4">
    <source>
        <dbReference type="ARBA" id="ARBA00023014"/>
    </source>
</evidence>
<dbReference type="OrthoDB" id="9779457at2"/>
<dbReference type="Proteomes" id="UP000189369">
    <property type="component" value="Chromosome"/>
</dbReference>
<evidence type="ECO:0000313" key="6">
    <source>
        <dbReference type="EMBL" id="AQS51039.1"/>
    </source>
</evidence>
<dbReference type="GO" id="GO:0051539">
    <property type="term" value="F:4 iron, 4 sulfur cluster binding"/>
    <property type="evidence" value="ECO:0007669"/>
    <property type="project" value="UniProtKB-KW"/>
</dbReference>
<dbReference type="RefSeq" id="WP_077733591.1">
    <property type="nucleotide sequence ID" value="NZ_BMCQ01000002.1"/>
</dbReference>
<dbReference type="GO" id="GO:0046872">
    <property type="term" value="F:metal ion binding"/>
    <property type="evidence" value="ECO:0007669"/>
    <property type="project" value="UniProtKB-KW"/>
</dbReference>
<keyword evidence="4" id="KW-0411">Iron-sulfur</keyword>
<reference evidence="7" key="3">
    <citation type="journal article" date="2021" name="PeerJ">
        <title>Extensive microbial diversity within the chicken gut microbiome revealed by metagenomics and culture.</title>
        <authorList>
            <person name="Gilroy R."/>
            <person name="Ravi A."/>
            <person name="Getino M."/>
            <person name="Pursley I."/>
            <person name="Horton D.L."/>
            <person name="Alikhan N.F."/>
            <person name="Baker D."/>
            <person name="Gharbi K."/>
            <person name="Hall N."/>
            <person name="Watson M."/>
            <person name="Adriaenssens E.M."/>
            <person name="Foster-Nyarko E."/>
            <person name="Jarju S."/>
            <person name="Secka A."/>
            <person name="Antonio M."/>
            <person name="Oren A."/>
            <person name="Chaudhuri R.R."/>
            <person name="La Ragione R."/>
            <person name="Hildebrand F."/>
            <person name="Pallen M.J."/>
        </authorList>
    </citation>
    <scope>NUCLEOTIDE SEQUENCE</scope>
    <source>
        <strain evidence="7">CHK175-13533</strain>
    </source>
</reference>
<dbReference type="CDD" id="cd10551">
    <property type="entry name" value="PsrB"/>
    <property type="match status" value="1"/>
</dbReference>
<dbReference type="KEGG" id="phn:PAEH1_04650"/>
<keyword evidence="3" id="KW-0408">Iron</keyword>
<dbReference type="EMBL" id="CP019697">
    <property type="protein sequence ID" value="AQS51039.1"/>
    <property type="molecule type" value="Genomic_DNA"/>
</dbReference>
<keyword evidence="10" id="KW-1185">Reference proteome</keyword>
<accession>A0A1U9JZ97</accession>
<dbReference type="PROSITE" id="PS51379">
    <property type="entry name" value="4FE4S_FER_2"/>
    <property type="match status" value="3"/>
</dbReference>
<feature type="domain" description="4Fe-4S ferredoxin-type" evidence="5">
    <location>
        <begin position="101"/>
        <end position="133"/>
    </location>
</feature>
<evidence type="ECO:0000313" key="8">
    <source>
        <dbReference type="EMBL" id="NJB63938.1"/>
    </source>
</evidence>
<dbReference type="NCBIfam" id="NF045797">
    <property type="entry name" value="DsrO"/>
    <property type="match status" value="1"/>
</dbReference>
<organism evidence="6 9">
    <name type="scientific">Paenalcaligenes hominis</name>
    <dbReference type="NCBI Taxonomy" id="643674"/>
    <lineage>
        <taxon>Bacteria</taxon>
        <taxon>Pseudomonadati</taxon>
        <taxon>Pseudomonadota</taxon>
        <taxon>Betaproteobacteria</taxon>
        <taxon>Burkholderiales</taxon>
        <taxon>Alcaligenaceae</taxon>
        <taxon>Paenalcaligenes</taxon>
    </lineage>
</organism>
<evidence type="ECO:0000313" key="9">
    <source>
        <dbReference type="Proteomes" id="UP000189369"/>
    </source>
</evidence>
<dbReference type="Pfam" id="PF13247">
    <property type="entry name" value="Fer4_11"/>
    <property type="match status" value="1"/>
</dbReference>
<evidence type="ECO:0000256" key="3">
    <source>
        <dbReference type="ARBA" id="ARBA00023004"/>
    </source>
</evidence>
<dbReference type="PROSITE" id="PS00198">
    <property type="entry name" value="4FE4S_FER_1"/>
    <property type="match status" value="1"/>
</dbReference>
<proteinExistence type="predicted"/>
<dbReference type="Proteomes" id="UP000783934">
    <property type="component" value="Unassembled WGS sequence"/>
</dbReference>
<evidence type="ECO:0000256" key="1">
    <source>
        <dbReference type="ARBA" id="ARBA00022485"/>
    </source>
</evidence>
<dbReference type="Gene3D" id="3.30.70.20">
    <property type="match status" value="2"/>
</dbReference>
<name>A0A1U9JZ97_9BURK</name>
<dbReference type="PANTHER" id="PTHR43177:SF9">
    <property type="entry name" value="PROTEIN NRFC"/>
    <property type="match status" value="1"/>
</dbReference>
<keyword evidence="2" id="KW-0479">Metal-binding</keyword>